<dbReference type="SUPFAM" id="SSF55234">
    <property type="entry name" value="Cyanase C-terminal domain"/>
    <property type="match status" value="1"/>
</dbReference>
<protein>
    <submittedName>
        <fullName evidence="4">Cyanate_lyase-domain-containing protein</fullName>
    </submittedName>
</protein>
<dbReference type="SMART" id="SM01116">
    <property type="entry name" value="Cyanate_lyase"/>
    <property type="match status" value="1"/>
</dbReference>
<accession>A0A1E7FJ81</accession>
<dbReference type="InterPro" id="IPR001387">
    <property type="entry name" value="Cro/C1-type_HTH"/>
</dbReference>
<dbReference type="InterPro" id="IPR048564">
    <property type="entry name" value="CYNS_N"/>
</dbReference>
<dbReference type="InterPro" id="IPR036581">
    <property type="entry name" value="Cyanate_lyase_C_sf"/>
</dbReference>
<dbReference type="Proteomes" id="UP000095751">
    <property type="component" value="Unassembled WGS sequence"/>
</dbReference>
<dbReference type="Gene3D" id="1.10.260.40">
    <property type="entry name" value="lambda repressor-like DNA-binding domains"/>
    <property type="match status" value="1"/>
</dbReference>
<dbReference type="SUPFAM" id="SSF47413">
    <property type="entry name" value="lambda repressor-like DNA-binding domains"/>
    <property type="match status" value="1"/>
</dbReference>
<evidence type="ECO:0000313" key="5">
    <source>
        <dbReference type="Proteomes" id="UP000095751"/>
    </source>
</evidence>
<dbReference type="GO" id="GO:0008824">
    <property type="term" value="F:cyanate hydratase activity"/>
    <property type="evidence" value="ECO:0007669"/>
    <property type="project" value="InterPro"/>
</dbReference>
<dbReference type="Gene3D" id="3.30.1160.10">
    <property type="entry name" value="Cyanate lyase, C-terminal domain"/>
    <property type="match status" value="1"/>
</dbReference>
<sequence length="249" mass="27448">MFGGLIIRGVRRQGRFIVPAAVTTTAVSRSKKTLLLDSTVAAVAVANNSSTPNNPSLSSLSNSSSSNSLRYYSSINTTKIAERVERMLLRKAKSKLSYDDIAKALGVTNTYAAQLLLGQAKLTSSTAEKLREVLPYLDDYGYQLGKEYDKDIQSMQNDFPMRTFDTELLKEPNIYRTYEALLHNGEAIKTIINEQCGDGIMSAIDFYCDVGTTTGTIHGEKRVVITFNGKFLPFIEQSSTENSAKSPRD</sequence>
<organism evidence="4 5">
    <name type="scientific">Fragilariopsis cylindrus CCMP1102</name>
    <dbReference type="NCBI Taxonomy" id="635003"/>
    <lineage>
        <taxon>Eukaryota</taxon>
        <taxon>Sar</taxon>
        <taxon>Stramenopiles</taxon>
        <taxon>Ochrophyta</taxon>
        <taxon>Bacillariophyta</taxon>
        <taxon>Bacillariophyceae</taxon>
        <taxon>Bacillariophycidae</taxon>
        <taxon>Bacillariales</taxon>
        <taxon>Bacillariaceae</taxon>
        <taxon>Fragilariopsis</taxon>
    </lineage>
</organism>
<dbReference type="Pfam" id="PF02560">
    <property type="entry name" value="Cyanate_lyase"/>
    <property type="match status" value="1"/>
</dbReference>
<dbReference type="KEGG" id="fcy:FRACYDRAFT_268235"/>
<dbReference type="PROSITE" id="PS50943">
    <property type="entry name" value="HTH_CROC1"/>
    <property type="match status" value="1"/>
</dbReference>
<gene>
    <name evidence="4" type="ORF">FRACYDRAFT_268235</name>
</gene>
<evidence type="ECO:0000256" key="2">
    <source>
        <dbReference type="ARBA" id="ARBA00023239"/>
    </source>
</evidence>
<evidence type="ECO:0000259" key="3">
    <source>
        <dbReference type="PROSITE" id="PS50943"/>
    </source>
</evidence>
<comment type="function">
    <text evidence="1">Catalyzes the reaction of cyanate with bicarbonate to produce ammonia and carbon dioxide.</text>
</comment>
<evidence type="ECO:0000313" key="4">
    <source>
        <dbReference type="EMBL" id="OEU18226.1"/>
    </source>
</evidence>
<evidence type="ECO:0000256" key="1">
    <source>
        <dbReference type="ARBA" id="ARBA00003561"/>
    </source>
</evidence>
<reference evidence="4 5" key="1">
    <citation type="submission" date="2016-09" db="EMBL/GenBank/DDBJ databases">
        <title>Extensive genetic diversity and differential bi-allelic expression allows diatom success in the polar Southern Ocean.</title>
        <authorList>
            <consortium name="DOE Joint Genome Institute"/>
            <person name="Mock T."/>
            <person name="Otillar R.P."/>
            <person name="Strauss J."/>
            <person name="Dupont C."/>
            <person name="Frickenhaus S."/>
            <person name="Maumus F."/>
            <person name="Mcmullan M."/>
            <person name="Sanges R."/>
            <person name="Schmutz J."/>
            <person name="Toseland A."/>
            <person name="Valas R."/>
            <person name="Veluchamy A."/>
            <person name="Ward B.J."/>
            <person name="Allen A."/>
            <person name="Barry K."/>
            <person name="Falciatore A."/>
            <person name="Ferrante M."/>
            <person name="Fortunato A.E."/>
            <person name="Gloeckner G."/>
            <person name="Gruber A."/>
            <person name="Hipkin R."/>
            <person name="Janech M."/>
            <person name="Kroth P."/>
            <person name="Leese F."/>
            <person name="Lindquist E."/>
            <person name="Lyon B.R."/>
            <person name="Martin J."/>
            <person name="Mayer C."/>
            <person name="Parker M."/>
            <person name="Quesneville H."/>
            <person name="Raymond J."/>
            <person name="Uhlig C."/>
            <person name="Valentin K.U."/>
            <person name="Worden A.Z."/>
            <person name="Armbrust E.V."/>
            <person name="Bowler C."/>
            <person name="Green B."/>
            <person name="Moulton V."/>
            <person name="Van Oosterhout C."/>
            <person name="Grigoriev I."/>
        </authorList>
    </citation>
    <scope>NUCLEOTIDE SEQUENCE [LARGE SCALE GENOMIC DNA]</scope>
    <source>
        <strain evidence="4 5">CCMP1102</strain>
    </source>
</reference>
<dbReference type="InterPro" id="IPR010982">
    <property type="entry name" value="Lambda_DNA-bd_dom_sf"/>
</dbReference>
<dbReference type="Pfam" id="PF21291">
    <property type="entry name" value="CYNS_N"/>
    <property type="match status" value="1"/>
</dbReference>
<dbReference type="PANTHER" id="PTHR34186:SF2">
    <property type="entry name" value="CYANATE HYDRATASE"/>
    <property type="match status" value="1"/>
</dbReference>
<dbReference type="InterPro" id="IPR003712">
    <property type="entry name" value="Cyanate_lyase_C"/>
</dbReference>
<keyword evidence="5" id="KW-1185">Reference proteome</keyword>
<dbReference type="InParanoid" id="A0A1E7FJ81"/>
<dbReference type="EMBL" id="KV784356">
    <property type="protein sequence ID" value="OEU18226.1"/>
    <property type="molecule type" value="Genomic_DNA"/>
</dbReference>
<feature type="domain" description="HTH cro/C1-type" evidence="3">
    <location>
        <begin position="89"/>
        <end position="140"/>
    </location>
</feature>
<dbReference type="AlphaFoldDB" id="A0A1E7FJ81"/>
<name>A0A1E7FJ81_9STRA</name>
<dbReference type="PANTHER" id="PTHR34186">
    <property type="entry name" value="CYANATE HYDRATASE"/>
    <property type="match status" value="1"/>
</dbReference>
<keyword evidence="2 4" id="KW-0456">Lyase</keyword>
<dbReference type="OrthoDB" id="10019422at2759"/>
<proteinExistence type="predicted"/>
<dbReference type="GO" id="GO:0003677">
    <property type="term" value="F:DNA binding"/>
    <property type="evidence" value="ECO:0007669"/>
    <property type="project" value="InterPro"/>
</dbReference>
<dbReference type="InterPro" id="IPR008076">
    <property type="entry name" value="Cyanase"/>
</dbReference>
<dbReference type="PRINTS" id="PR01693">
    <property type="entry name" value="CYANASE"/>
</dbReference>